<dbReference type="EMBL" id="CP032452">
    <property type="protein sequence ID" value="QEZ70266.1"/>
    <property type="molecule type" value="Genomic_DNA"/>
</dbReference>
<evidence type="ECO:0000256" key="1">
    <source>
        <dbReference type="ARBA" id="ARBA00022679"/>
    </source>
</evidence>
<accession>A0A5P3XIY0</accession>
<feature type="domain" description="Protein kinase" evidence="6">
    <location>
        <begin position="77"/>
        <end position="339"/>
    </location>
</feature>
<keyword evidence="2" id="KW-0547">Nucleotide-binding</keyword>
<keyword evidence="5" id="KW-0812">Transmembrane</keyword>
<feature type="transmembrane region" description="Helical" evidence="5">
    <location>
        <begin position="379"/>
        <end position="397"/>
    </location>
</feature>
<keyword evidence="5" id="KW-1133">Transmembrane helix</keyword>
<evidence type="ECO:0000313" key="7">
    <source>
        <dbReference type="EMBL" id="QEZ70266.1"/>
    </source>
</evidence>
<evidence type="ECO:0000256" key="2">
    <source>
        <dbReference type="ARBA" id="ARBA00022741"/>
    </source>
</evidence>
<evidence type="ECO:0000256" key="5">
    <source>
        <dbReference type="SAM" id="Phobius"/>
    </source>
</evidence>
<dbReference type="InterPro" id="IPR000719">
    <property type="entry name" value="Prot_kinase_dom"/>
</dbReference>
<keyword evidence="1" id="KW-0808">Transferase</keyword>
<dbReference type="SUPFAM" id="SSF56112">
    <property type="entry name" value="Protein kinase-like (PK-like)"/>
    <property type="match status" value="1"/>
</dbReference>
<dbReference type="Pfam" id="PF00069">
    <property type="entry name" value="Pkinase"/>
    <property type="match status" value="1"/>
</dbReference>
<evidence type="ECO:0000256" key="3">
    <source>
        <dbReference type="ARBA" id="ARBA00022777"/>
    </source>
</evidence>
<dbReference type="GO" id="GO:0004674">
    <property type="term" value="F:protein serine/threonine kinase activity"/>
    <property type="evidence" value="ECO:0007669"/>
    <property type="project" value="UniProtKB-KW"/>
</dbReference>
<keyword evidence="7" id="KW-0723">Serine/threonine-protein kinase</keyword>
<dbReference type="GO" id="GO:0005776">
    <property type="term" value="C:autophagosome"/>
    <property type="evidence" value="ECO:0007669"/>
    <property type="project" value="TreeGrafter"/>
</dbReference>
<dbReference type="GO" id="GO:0000407">
    <property type="term" value="C:phagophore assembly site"/>
    <property type="evidence" value="ECO:0007669"/>
    <property type="project" value="TreeGrafter"/>
</dbReference>
<proteinExistence type="predicted"/>
<evidence type="ECO:0000256" key="4">
    <source>
        <dbReference type="ARBA" id="ARBA00022840"/>
    </source>
</evidence>
<dbReference type="PANTHER" id="PTHR24348:SF22">
    <property type="entry name" value="NON-SPECIFIC SERINE_THREONINE PROTEIN KINASE"/>
    <property type="match status" value="1"/>
</dbReference>
<reference evidence="7 8" key="1">
    <citation type="submission" date="2018-09" db="EMBL/GenBank/DDBJ databases">
        <title>A clostridial neurotoxin that targets Anopheles mosquitoes.</title>
        <authorList>
            <person name="Contreras E."/>
            <person name="Masuyer G."/>
            <person name="Qureshi N."/>
            <person name="Chawla S."/>
            <person name="Lim H.L."/>
            <person name="Chen J."/>
            <person name="Stenmark P."/>
            <person name="Gill S."/>
        </authorList>
    </citation>
    <scope>NUCLEOTIDE SEQUENCE [LARGE SCALE GENOMIC DNA]</scope>
    <source>
        <strain evidence="7 8">Cbm</strain>
    </source>
</reference>
<keyword evidence="4" id="KW-0067">ATP-binding</keyword>
<dbReference type="GO" id="GO:0005524">
    <property type="term" value="F:ATP binding"/>
    <property type="evidence" value="ECO:0007669"/>
    <property type="project" value="UniProtKB-KW"/>
</dbReference>
<dbReference type="GO" id="GO:0016020">
    <property type="term" value="C:membrane"/>
    <property type="evidence" value="ECO:0007669"/>
    <property type="project" value="TreeGrafter"/>
</dbReference>
<dbReference type="Proteomes" id="UP000326961">
    <property type="component" value="Chromosome"/>
</dbReference>
<gene>
    <name evidence="7" type="ORF">D4A35_15690</name>
</gene>
<evidence type="ECO:0000259" key="6">
    <source>
        <dbReference type="PROSITE" id="PS50011"/>
    </source>
</evidence>
<dbReference type="InterPro" id="IPR045269">
    <property type="entry name" value="Atg1-like"/>
</dbReference>
<dbReference type="GO" id="GO:0005829">
    <property type="term" value="C:cytosol"/>
    <property type="evidence" value="ECO:0007669"/>
    <property type="project" value="TreeGrafter"/>
</dbReference>
<dbReference type="PANTHER" id="PTHR24348">
    <property type="entry name" value="SERINE/THREONINE-PROTEIN KINASE UNC-51-RELATED"/>
    <property type="match status" value="1"/>
</dbReference>
<dbReference type="Gene3D" id="1.10.510.10">
    <property type="entry name" value="Transferase(Phosphotransferase) domain 1"/>
    <property type="match status" value="1"/>
</dbReference>
<dbReference type="PROSITE" id="PS50011">
    <property type="entry name" value="PROTEIN_KINASE_DOM"/>
    <property type="match status" value="1"/>
</dbReference>
<dbReference type="AlphaFoldDB" id="A0A5P3XIY0"/>
<dbReference type="InterPro" id="IPR011009">
    <property type="entry name" value="Kinase-like_dom_sf"/>
</dbReference>
<sequence>MYFQEFLKSLKVIIIGYDHKNKLITLKRYNNTKKYKCGHAILINYNYFQSCYNITKDRKCLHAYWEGDYLVYIGKRYEIVEEIGRCSNSCLYKGRDSYDKQLVIINIIDKGIIRSEKFISNLIDESTSINEINSPNILKVKDVGMDKLENGTELYYVISEYMEGSTLNQLTKFHKLNMDEIIIIFRQILNALEVIHSYDIYHGCLQPSNIIIDEGYNVKLSNIGIIKSNNKIFNNGIKRFSKNLKYMCPHQICLGYTDKSSDFHALGVILFELIFGEHPYGEAKNEEELIRRMDKGICWRKIDTGKSPEKIINIVKKLLSRKHRYQTPQEVMIDLSEYLYEVENICEKDEENENIEQDLIVNKDGYVKNKKHIHRFSKFAALGAIAIVSFLVLGMTIK</sequence>
<protein>
    <submittedName>
        <fullName evidence="7">Serine/threonine protein kinase</fullName>
    </submittedName>
</protein>
<keyword evidence="5" id="KW-0472">Membrane</keyword>
<evidence type="ECO:0000313" key="8">
    <source>
        <dbReference type="Proteomes" id="UP000326961"/>
    </source>
</evidence>
<organism evidence="7 8">
    <name type="scientific">Paraclostridium bifermentans</name>
    <name type="common">Clostridium bifermentans</name>
    <dbReference type="NCBI Taxonomy" id="1490"/>
    <lineage>
        <taxon>Bacteria</taxon>
        <taxon>Bacillati</taxon>
        <taxon>Bacillota</taxon>
        <taxon>Clostridia</taxon>
        <taxon>Peptostreptococcales</taxon>
        <taxon>Peptostreptococcaceae</taxon>
        <taxon>Paraclostridium</taxon>
    </lineage>
</organism>
<keyword evidence="3 7" id="KW-0418">Kinase</keyword>
<name>A0A5P3XIY0_PARBF</name>